<organism evidence="1 2">
    <name type="scientific">Arthrobacter nitrophenolicus</name>
    <dbReference type="NCBI Taxonomy" id="683150"/>
    <lineage>
        <taxon>Bacteria</taxon>
        <taxon>Bacillati</taxon>
        <taxon>Actinomycetota</taxon>
        <taxon>Actinomycetes</taxon>
        <taxon>Micrococcales</taxon>
        <taxon>Micrococcaceae</taxon>
        <taxon>Arthrobacter</taxon>
    </lineage>
</organism>
<evidence type="ECO:0000313" key="1">
    <source>
        <dbReference type="EMBL" id="MET3774103.1"/>
    </source>
</evidence>
<dbReference type="Proteomes" id="UP001549207">
    <property type="component" value="Unassembled WGS sequence"/>
</dbReference>
<protein>
    <submittedName>
        <fullName evidence="1">AraC-like DNA-binding protein</fullName>
    </submittedName>
</protein>
<proteinExistence type="predicted"/>
<gene>
    <name evidence="1" type="ORF">ABIC98_003773</name>
</gene>
<keyword evidence="2" id="KW-1185">Reference proteome</keyword>
<name>A0ACC6TKF4_9MICC</name>
<sequence>MTQPIPGVRPNGLTRFSTAGLPEARRIAMWEEHNARALVGLQARTLAGGGLKATELNLNLPRLQVAQVWGNPHVVERSAREIAAHPADAVVAYFTLEGEGFFYHQDGCEILRPGEAILYDADQPFMRGFSHGLKELALKIPRSTLRELTRQSGLKRPKVFGFHGPQAERIYAGALASSLGAALSGRAGDWDELENTALELLAVTLGAPAGPAGHLAAAQAFISLQSADPQLSAGRIAAAVGISERQLSRIFAEGGTSVPRAILNARLEAARQQLLSPAAARIPLSALALQQGFASQAHFSRVYKEKFGLSPLQDRRSASD</sequence>
<evidence type="ECO:0000313" key="2">
    <source>
        <dbReference type="Proteomes" id="UP001549207"/>
    </source>
</evidence>
<accession>A0ACC6TKF4</accession>
<comment type="caution">
    <text evidence="1">The sequence shown here is derived from an EMBL/GenBank/DDBJ whole genome shotgun (WGS) entry which is preliminary data.</text>
</comment>
<dbReference type="EMBL" id="JBEPNJ010000021">
    <property type="protein sequence ID" value="MET3774103.1"/>
    <property type="molecule type" value="Genomic_DNA"/>
</dbReference>
<reference evidence="1" key="1">
    <citation type="submission" date="2024-06" db="EMBL/GenBank/DDBJ databases">
        <title>Genomic Encyclopedia of Type Strains, Phase IV (KMG-IV): sequencing the most valuable type-strain genomes for metagenomic binning, comparative biology and taxonomic classification.</title>
        <authorList>
            <person name="Goeker M."/>
        </authorList>
    </citation>
    <scope>NUCLEOTIDE SEQUENCE</scope>
    <source>
        <strain evidence="1">SJCon</strain>
    </source>
</reference>